<evidence type="ECO:0000313" key="2">
    <source>
        <dbReference type="EMBL" id="KAA8902955.1"/>
    </source>
</evidence>
<evidence type="ECO:0000256" key="1">
    <source>
        <dbReference type="SAM" id="MobiDB-lite"/>
    </source>
</evidence>
<feature type="compositionally biased region" description="Acidic residues" evidence="1">
    <location>
        <begin position="275"/>
        <end position="288"/>
    </location>
</feature>
<dbReference type="InParanoid" id="A0A5J5ETV3"/>
<evidence type="ECO:0000313" key="3">
    <source>
        <dbReference type="Proteomes" id="UP000326924"/>
    </source>
</evidence>
<organism evidence="2 3">
    <name type="scientific">Sphaerosporella brunnea</name>
    <dbReference type="NCBI Taxonomy" id="1250544"/>
    <lineage>
        <taxon>Eukaryota</taxon>
        <taxon>Fungi</taxon>
        <taxon>Dikarya</taxon>
        <taxon>Ascomycota</taxon>
        <taxon>Pezizomycotina</taxon>
        <taxon>Pezizomycetes</taxon>
        <taxon>Pezizales</taxon>
        <taxon>Pyronemataceae</taxon>
        <taxon>Sphaerosporella</taxon>
    </lineage>
</organism>
<feature type="compositionally biased region" description="Low complexity" evidence="1">
    <location>
        <begin position="53"/>
        <end position="82"/>
    </location>
</feature>
<name>A0A5J5ETV3_9PEZI</name>
<protein>
    <submittedName>
        <fullName evidence="2">Uncharacterized protein</fullName>
    </submittedName>
</protein>
<keyword evidence="3" id="KW-1185">Reference proteome</keyword>
<gene>
    <name evidence="2" type="ORF">FN846DRAFT_954848</name>
</gene>
<feature type="compositionally biased region" description="Basic and acidic residues" evidence="1">
    <location>
        <begin position="189"/>
        <end position="231"/>
    </location>
</feature>
<feature type="region of interest" description="Disordered" evidence="1">
    <location>
        <begin position="154"/>
        <end position="298"/>
    </location>
</feature>
<feature type="compositionally biased region" description="Basic and acidic residues" evidence="1">
    <location>
        <begin position="154"/>
        <end position="174"/>
    </location>
</feature>
<feature type="region of interest" description="Disordered" evidence="1">
    <location>
        <begin position="98"/>
        <end position="135"/>
    </location>
</feature>
<dbReference type="EMBL" id="VXIS01000124">
    <property type="protein sequence ID" value="KAA8902955.1"/>
    <property type="molecule type" value="Genomic_DNA"/>
</dbReference>
<feature type="compositionally biased region" description="Low complexity" evidence="1">
    <location>
        <begin position="98"/>
        <end position="111"/>
    </location>
</feature>
<feature type="compositionally biased region" description="Basic and acidic residues" evidence="1">
    <location>
        <begin position="245"/>
        <end position="268"/>
    </location>
</feature>
<sequence>MSTFTTPAPAPATTTGKRKSPRLAEAAAKRAKTSAVDTDVAVPPRAPQRDLDSPLLSPPASASASASPEDWGAAARHAAATKAACSSAVWERVNTPSAAPAVGTAGAPVATLSTGHEESAARLPRQQDQRRPARAQRKLAYIELWTREEGRKIRAESRARKREVVEKRVDEERGRRGKTARVGSESVEQLEKELREKEMAEEKEVEREAEKVGETDVNTDKEAAQKEKINEYEATETAGKTHVPGLEKHKGTAKEGSAEKTAEGKEVIDISSESEPNDEDEDEEEEEEGSRSSYRPGRLFAKLPEVNTGSAAKISAPAHDRLNLLYDATDAQNPDLGKFIHFWRDSEGYMVIEIFHGQLWEYERTVGRRKQPADVLTELWPIAEAMAFYFMGDDDDMWMNVDDGEGLFELLELFGAFFLDILHRLDNEGLLRHDGPIENLGLVMGAMLSLPDDWEQLTGDGVDWAREIMQLAKAKGIELLTLKDAVVPYQEQNEPMDDDEPGRTYDFKKQMREYKKRYGPVAAWKQACIDLTKPTMRAKIEDTLKKVEEPA</sequence>
<reference evidence="2 3" key="1">
    <citation type="submission" date="2019-09" db="EMBL/GenBank/DDBJ databases">
        <title>Draft genome of the ectomycorrhizal ascomycete Sphaerosporella brunnea.</title>
        <authorList>
            <consortium name="DOE Joint Genome Institute"/>
            <person name="Benucci G.M."/>
            <person name="Marozzi G."/>
            <person name="Antonielli L."/>
            <person name="Sanchez S."/>
            <person name="Marco P."/>
            <person name="Wang X."/>
            <person name="Falini L.B."/>
            <person name="Barry K."/>
            <person name="Haridas S."/>
            <person name="Lipzen A."/>
            <person name="Labutti K."/>
            <person name="Grigoriev I.V."/>
            <person name="Murat C."/>
            <person name="Martin F."/>
            <person name="Albertini E."/>
            <person name="Donnini D."/>
            <person name="Bonito G."/>
        </authorList>
    </citation>
    <scope>NUCLEOTIDE SEQUENCE [LARGE SCALE GENOMIC DNA]</scope>
    <source>
        <strain evidence="2 3">Sb_GMNB300</strain>
    </source>
</reference>
<comment type="caution">
    <text evidence="2">The sequence shown here is derived from an EMBL/GenBank/DDBJ whole genome shotgun (WGS) entry which is preliminary data.</text>
</comment>
<dbReference type="AlphaFoldDB" id="A0A5J5ETV3"/>
<feature type="compositionally biased region" description="Low complexity" evidence="1">
    <location>
        <begin position="1"/>
        <end position="15"/>
    </location>
</feature>
<dbReference type="Proteomes" id="UP000326924">
    <property type="component" value="Unassembled WGS sequence"/>
</dbReference>
<accession>A0A5J5ETV3</accession>
<feature type="region of interest" description="Disordered" evidence="1">
    <location>
        <begin position="1"/>
        <end position="82"/>
    </location>
</feature>
<proteinExistence type="predicted"/>
<feature type="compositionally biased region" description="Basic and acidic residues" evidence="1">
    <location>
        <begin position="115"/>
        <end position="131"/>
    </location>
</feature>
<dbReference type="OrthoDB" id="10037289at2759"/>